<dbReference type="InterPro" id="IPR036890">
    <property type="entry name" value="HATPase_C_sf"/>
</dbReference>
<dbReference type="PANTHER" id="PTHR43711">
    <property type="entry name" value="TWO-COMPONENT HISTIDINE KINASE"/>
    <property type="match status" value="1"/>
</dbReference>
<evidence type="ECO:0000313" key="10">
    <source>
        <dbReference type="Proteomes" id="UP000308705"/>
    </source>
</evidence>
<organism evidence="9 10">
    <name type="scientific">Herbidospora galbida</name>
    <dbReference type="NCBI Taxonomy" id="2575442"/>
    <lineage>
        <taxon>Bacteria</taxon>
        <taxon>Bacillati</taxon>
        <taxon>Actinomycetota</taxon>
        <taxon>Actinomycetes</taxon>
        <taxon>Streptosporangiales</taxon>
        <taxon>Streptosporangiaceae</taxon>
        <taxon>Herbidospora</taxon>
    </lineage>
</organism>
<dbReference type="GO" id="GO:0005886">
    <property type="term" value="C:plasma membrane"/>
    <property type="evidence" value="ECO:0007669"/>
    <property type="project" value="UniProtKB-SubCell"/>
</dbReference>
<comment type="subcellular location">
    <subcellularLocation>
        <location evidence="2">Cell membrane</location>
    </subcellularLocation>
</comment>
<dbReference type="SUPFAM" id="SSF47384">
    <property type="entry name" value="Homodimeric domain of signal transducing histidine kinase"/>
    <property type="match status" value="1"/>
</dbReference>
<dbReference type="PROSITE" id="PS50109">
    <property type="entry name" value="HIS_KIN"/>
    <property type="match status" value="1"/>
</dbReference>
<dbReference type="FunFam" id="3.30.450.40:FF:000035">
    <property type="entry name" value="PAS sensor protein"/>
    <property type="match status" value="1"/>
</dbReference>
<sequence>MRSRKDEMLPVGKPIRSADLEAADPLPRAFFNAGRPAHRTEIPQVVSSEHARDDHAMAATRPAPVTDRWLLAVSEPGIGRLALQARERLNLLCAAGSTIGSSLDVTRTAEELAEVAVPRFADYIGVDLCDQVLRGDEPPTVIEGLRRVALLGVQEESDLHPVGAIMQLLPSTPQARSVATGQPVLEPVLTTSLGWLAQDPDRGRRVCDHGIHSLVSVPMRARGSTLGVVNFYRSRARNAFEEDDLALAEELVNRAGVCVDNARRYTHERTITAELEDATTSLRHALDHQRRFTADASHELRTPLAGLRVQLEEAQLHPDETDLADLLSHALTDVDRLQAILTDLLSLARSEATPLPAVEPVDLAELVEAEVAVRIGDPRPARLDLAPGVLADAVPIQICRVLHNLLNNAQRHAARHVTVGVRRTGDTVELSVTDDGPGVGPADREHIFQPFTRLDSARSRDKGGTGLGLAIARDIARAHRGTLQVEDAAPNGARFVLRLPAAS</sequence>
<dbReference type="SMART" id="SM00388">
    <property type="entry name" value="HisKA"/>
    <property type="match status" value="1"/>
</dbReference>
<dbReference type="SMART" id="SM00387">
    <property type="entry name" value="HATPase_c"/>
    <property type="match status" value="1"/>
</dbReference>
<evidence type="ECO:0000256" key="2">
    <source>
        <dbReference type="ARBA" id="ARBA00004236"/>
    </source>
</evidence>
<evidence type="ECO:0000256" key="6">
    <source>
        <dbReference type="ARBA" id="ARBA00022777"/>
    </source>
</evidence>
<dbReference type="SUPFAM" id="SSF55781">
    <property type="entry name" value="GAF domain-like"/>
    <property type="match status" value="1"/>
</dbReference>
<dbReference type="InterPro" id="IPR003594">
    <property type="entry name" value="HATPase_dom"/>
</dbReference>
<dbReference type="CDD" id="cd00082">
    <property type="entry name" value="HisKA"/>
    <property type="match status" value="1"/>
</dbReference>
<accession>A0A4U3MC01</accession>
<dbReference type="InterPro" id="IPR029016">
    <property type="entry name" value="GAF-like_dom_sf"/>
</dbReference>
<dbReference type="SMART" id="SM00065">
    <property type="entry name" value="GAF"/>
    <property type="match status" value="1"/>
</dbReference>
<comment type="caution">
    <text evidence="9">The sequence shown here is derived from an EMBL/GenBank/DDBJ whole genome shotgun (WGS) entry which is preliminary data.</text>
</comment>
<dbReference type="SUPFAM" id="SSF55874">
    <property type="entry name" value="ATPase domain of HSP90 chaperone/DNA topoisomerase II/histidine kinase"/>
    <property type="match status" value="1"/>
</dbReference>
<reference evidence="9 10" key="1">
    <citation type="submission" date="2019-04" db="EMBL/GenBank/DDBJ databases">
        <title>Herbidospora sp. NEAU-GS14.nov., a novel actinomycete isolated from soil.</title>
        <authorList>
            <person name="Han L."/>
        </authorList>
    </citation>
    <scope>NUCLEOTIDE SEQUENCE [LARGE SCALE GENOMIC DNA]</scope>
    <source>
        <strain evidence="9 10">NEAU-GS14</strain>
    </source>
</reference>
<keyword evidence="4" id="KW-0597">Phosphoprotein</keyword>
<keyword evidence="10" id="KW-1185">Reference proteome</keyword>
<dbReference type="InterPro" id="IPR003661">
    <property type="entry name" value="HisK_dim/P_dom"/>
</dbReference>
<dbReference type="RefSeq" id="WP_137248629.1">
    <property type="nucleotide sequence ID" value="NZ_SZQA01000019.1"/>
</dbReference>
<evidence type="ECO:0000256" key="3">
    <source>
        <dbReference type="ARBA" id="ARBA00012438"/>
    </source>
</evidence>
<evidence type="ECO:0000256" key="5">
    <source>
        <dbReference type="ARBA" id="ARBA00022679"/>
    </source>
</evidence>
<evidence type="ECO:0000256" key="4">
    <source>
        <dbReference type="ARBA" id="ARBA00022553"/>
    </source>
</evidence>
<dbReference type="Gene3D" id="3.30.565.10">
    <property type="entry name" value="Histidine kinase-like ATPase, C-terminal domain"/>
    <property type="match status" value="1"/>
</dbReference>
<feature type="domain" description="Histidine kinase" evidence="8">
    <location>
        <begin position="295"/>
        <end position="503"/>
    </location>
</feature>
<dbReference type="AlphaFoldDB" id="A0A4U3MC01"/>
<dbReference type="Pfam" id="PF01590">
    <property type="entry name" value="GAF"/>
    <property type="match status" value="1"/>
</dbReference>
<keyword evidence="6" id="KW-0418">Kinase</keyword>
<dbReference type="Proteomes" id="UP000308705">
    <property type="component" value="Unassembled WGS sequence"/>
</dbReference>
<dbReference type="OrthoDB" id="9786919at2"/>
<name>A0A4U3MC01_9ACTN</name>
<dbReference type="GO" id="GO:0000155">
    <property type="term" value="F:phosphorelay sensor kinase activity"/>
    <property type="evidence" value="ECO:0007669"/>
    <property type="project" value="InterPro"/>
</dbReference>
<dbReference type="PANTHER" id="PTHR43711:SF32">
    <property type="entry name" value="SENSOR-TYPE HISTIDINE KINASE PRRB"/>
    <property type="match status" value="1"/>
</dbReference>
<keyword evidence="5" id="KW-0808">Transferase</keyword>
<proteinExistence type="predicted"/>
<gene>
    <name evidence="9" type="ORF">FDA94_20170</name>
</gene>
<dbReference type="InterPro" id="IPR003018">
    <property type="entry name" value="GAF"/>
</dbReference>
<evidence type="ECO:0000259" key="8">
    <source>
        <dbReference type="PROSITE" id="PS50109"/>
    </source>
</evidence>
<dbReference type="Pfam" id="PF00512">
    <property type="entry name" value="HisKA"/>
    <property type="match status" value="1"/>
</dbReference>
<dbReference type="EMBL" id="SZQA01000019">
    <property type="protein sequence ID" value="TKK86778.1"/>
    <property type="molecule type" value="Genomic_DNA"/>
</dbReference>
<keyword evidence="7" id="KW-0902">Two-component regulatory system</keyword>
<dbReference type="InterPro" id="IPR005467">
    <property type="entry name" value="His_kinase_dom"/>
</dbReference>
<evidence type="ECO:0000313" key="9">
    <source>
        <dbReference type="EMBL" id="TKK86778.1"/>
    </source>
</evidence>
<dbReference type="Gene3D" id="3.30.450.40">
    <property type="match status" value="1"/>
</dbReference>
<evidence type="ECO:0000256" key="1">
    <source>
        <dbReference type="ARBA" id="ARBA00000085"/>
    </source>
</evidence>
<dbReference type="InterPro" id="IPR004358">
    <property type="entry name" value="Sig_transdc_His_kin-like_C"/>
</dbReference>
<dbReference type="InterPro" id="IPR036097">
    <property type="entry name" value="HisK_dim/P_sf"/>
</dbReference>
<dbReference type="EC" id="2.7.13.3" evidence="3"/>
<dbReference type="Gene3D" id="1.10.287.130">
    <property type="match status" value="1"/>
</dbReference>
<dbReference type="InterPro" id="IPR050736">
    <property type="entry name" value="Sensor_HK_Regulatory"/>
</dbReference>
<dbReference type="PRINTS" id="PR00344">
    <property type="entry name" value="BCTRLSENSOR"/>
</dbReference>
<evidence type="ECO:0000256" key="7">
    <source>
        <dbReference type="ARBA" id="ARBA00023012"/>
    </source>
</evidence>
<protein>
    <recommendedName>
        <fullName evidence="3">histidine kinase</fullName>
        <ecNumber evidence="3">2.7.13.3</ecNumber>
    </recommendedName>
</protein>
<comment type="catalytic activity">
    <reaction evidence="1">
        <text>ATP + protein L-histidine = ADP + protein N-phospho-L-histidine.</text>
        <dbReference type="EC" id="2.7.13.3"/>
    </reaction>
</comment>
<dbReference type="Pfam" id="PF02518">
    <property type="entry name" value="HATPase_c"/>
    <property type="match status" value="1"/>
</dbReference>